<dbReference type="PRINTS" id="PR00019">
    <property type="entry name" value="LEURICHRPT"/>
</dbReference>
<dbReference type="FunFam" id="3.80.10.10:FF:000213">
    <property type="entry name" value="Tyrosine-sulfated glycopeptide receptor 1"/>
    <property type="match status" value="1"/>
</dbReference>
<dbReference type="FunFam" id="3.80.10.10:FF:000275">
    <property type="entry name" value="Leucine-rich repeat receptor-like protein kinase"/>
    <property type="match status" value="1"/>
</dbReference>
<dbReference type="SUPFAM" id="SSF52047">
    <property type="entry name" value="RNI-like"/>
    <property type="match status" value="2"/>
</dbReference>
<dbReference type="InterPro" id="IPR046956">
    <property type="entry name" value="RLP23-like"/>
</dbReference>
<dbReference type="FunFam" id="3.80.10.10:FF:000095">
    <property type="entry name" value="LRR receptor-like serine/threonine-protein kinase GSO1"/>
    <property type="match status" value="1"/>
</dbReference>
<evidence type="ECO:0000256" key="2">
    <source>
        <dbReference type="ARBA" id="ARBA00009592"/>
    </source>
</evidence>
<dbReference type="Pfam" id="PF08263">
    <property type="entry name" value="LRRNT_2"/>
    <property type="match status" value="1"/>
</dbReference>
<dbReference type="Proteomes" id="UP000053144">
    <property type="component" value="Chromosome 10"/>
</dbReference>
<dbReference type="PANTHER" id="PTHR48063:SF98">
    <property type="entry name" value="LRR RECEPTOR-LIKE SERINE_THREONINE-PROTEIN KINASE FLS2"/>
    <property type="match status" value="1"/>
</dbReference>
<feature type="domain" description="Leucine-rich repeat-containing N-terminal plant-type" evidence="13">
    <location>
        <begin position="42"/>
        <end position="83"/>
    </location>
</feature>
<reference evidence="16" key="1">
    <citation type="journal article" date="2015" name="Proc. Natl. Acad. Sci. U.S.A.">
        <title>Genome sequencing of adzuki bean (Vigna angularis) provides insight into high starch and low fat accumulation and domestication.</title>
        <authorList>
            <person name="Yang K."/>
            <person name="Tian Z."/>
            <person name="Chen C."/>
            <person name="Luo L."/>
            <person name="Zhao B."/>
            <person name="Wang Z."/>
            <person name="Yu L."/>
            <person name="Li Y."/>
            <person name="Sun Y."/>
            <person name="Li W."/>
            <person name="Chen Y."/>
            <person name="Li Y."/>
            <person name="Zhang Y."/>
            <person name="Ai D."/>
            <person name="Zhao J."/>
            <person name="Shang C."/>
            <person name="Ma Y."/>
            <person name="Wu B."/>
            <person name="Wang M."/>
            <person name="Gao L."/>
            <person name="Sun D."/>
            <person name="Zhang P."/>
            <person name="Guo F."/>
            <person name="Wang W."/>
            <person name="Li Y."/>
            <person name="Wang J."/>
            <person name="Varshney R.K."/>
            <person name="Wang J."/>
            <person name="Ling H.Q."/>
            <person name="Wan P."/>
        </authorList>
    </citation>
    <scope>NUCLEOTIDE SEQUENCE</scope>
    <source>
        <strain evidence="16">cv. Jingnong 6</strain>
    </source>
</reference>
<keyword evidence="9 12" id="KW-0472">Membrane</keyword>
<evidence type="ECO:0000256" key="3">
    <source>
        <dbReference type="ARBA" id="ARBA00022475"/>
    </source>
</evidence>
<keyword evidence="5 12" id="KW-0812">Transmembrane</keyword>
<evidence type="ECO:0000256" key="1">
    <source>
        <dbReference type="ARBA" id="ARBA00004251"/>
    </source>
</evidence>
<dbReference type="Pfam" id="PF23598">
    <property type="entry name" value="LRR_14"/>
    <property type="match status" value="1"/>
</dbReference>
<keyword evidence="7" id="KW-0677">Repeat</keyword>
<evidence type="ECO:0000256" key="10">
    <source>
        <dbReference type="ARBA" id="ARBA00023170"/>
    </source>
</evidence>
<name>A0A0L9VJS4_PHAAN</name>
<dbReference type="GO" id="GO:0005886">
    <property type="term" value="C:plasma membrane"/>
    <property type="evidence" value="ECO:0007669"/>
    <property type="project" value="UniProtKB-SubCell"/>
</dbReference>
<dbReference type="InterPro" id="IPR013210">
    <property type="entry name" value="LRR_N_plant-typ"/>
</dbReference>
<comment type="subcellular location">
    <subcellularLocation>
        <location evidence="1">Cell membrane</location>
        <topology evidence="1">Single-pass type I membrane protein</topology>
    </subcellularLocation>
</comment>
<gene>
    <name evidence="15" type="ORF">LR48_Vigan10g119700</name>
</gene>
<dbReference type="STRING" id="3914.A0A0L9VJS4"/>
<keyword evidence="4" id="KW-0433">Leucine-rich repeat</keyword>
<dbReference type="Pfam" id="PF13855">
    <property type="entry name" value="LRR_8"/>
    <property type="match status" value="1"/>
</dbReference>
<dbReference type="InterPro" id="IPR003591">
    <property type="entry name" value="Leu-rich_rpt_typical-subtyp"/>
</dbReference>
<accession>A0A0L9VJS4</accession>
<dbReference type="PANTHER" id="PTHR48063">
    <property type="entry name" value="LRR RECEPTOR-LIKE KINASE"/>
    <property type="match status" value="1"/>
</dbReference>
<dbReference type="SMART" id="SM00369">
    <property type="entry name" value="LRR_TYP"/>
    <property type="match status" value="10"/>
</dbReference>
<dbReference type="Gramene" id="KOM55305">
    <property type="protein sequence ID" value="KOM55305"/>
    <property type="gene ID" value="LR48_Vigan10g119700"/>
</dbReference>
<keyword evidence="6" id="KW-0732">Signal</keyword>
<evidence type="ECO:0000259" key="14">
    <source>
        <dbReference type="Pfam" id="PF23598"/>
    </source>
</evidence>
<evidence type="ECO:0000256" key="12">
    <source>
        <dbReference type="SAM" id="Phobius"/>
    </source>
</evidence>
<dbReference type="InterPro" id="IPR055414">
    <property type="entry name" value="LRR_R13L4/SHOC2-like"/>
</dbReference>
<sequence length="1138" mass="127707">MSGMSSYFLKILFAVFVCILHTKLFVLGFNSLSQSSQVKCLQRERQTLLNFKQSVRDYYGLLSTWRDDQNDTDCCTWKGIECNNETGHVEMLDLRGSESHYLSGSIDIDSLVGLHKLEYLDLSFNDRSIEGQIPPSIGSFQSLRYLNLSQTSFSGTIPYELGNLSKLEYLDLKTTDLDGEVPSQLGKLSSLKYLDLSENDDMYGEIPSQLSSLSHLRYLDLSRNNLSGAIPSQLGSLSHLRYLDLSGNSLSGALPFQVGNLPLLHSLILDGSYGLKIKDENWISSLSSLTTLSLHSFPYLGISKTWLQIISEHLPNLRELRLDNCALSDGEISILFPSHSNISTSLSILDLSSNKLTSLTFQLLSNYSPNLQELYLSGNNIVLSSPHYLNFPSLVILDLSYNNLTQTSIFQENLNFSTKLQALKLTECGLTDKSFLMSSAYVKNSHSLLTLDLSDNLLKSSVVFHWLFNFTINLEILSLYNNLIEGPIPDAFGKVMNSLEVLILDTNKLKGEIPASLGNICTLKTLYLNSNSLSGKISSFIQNSSRCNNPALETLDLSNNSIIGKVPESIGLLHQLQSLHLEENYLEGDINELHLTNLSQLLDLDLSDNSLSLTFGTTWFPPFQLFNMGLASCKLGPSFPSWLQTQSQLSFLDISDAGIDDFVPDWFWNKLQFIEELNMSYNSLKGSIPNLTMKFLRDGLSAIILNSNKLEGVIPTFLSHARYLDLSGNKFSDLNTLLCRNRVTKGMNTLDLSNNQITGQLPECWEHLSSLAFLDLRNNKLSGKIPQSMGTLVNLQALVLRNNDFIGEVPPTLKNCSNLALLDVSKNLLSGPVPSWIGENMQQLKILSLRVNNFFGSVPVQLCYLSQIQVFDLSKNNLSGEIPTCFRNFTTFMERIVIPREIVRKRKISTQEIYADIYDSYLLLSWKNQDREFWNPENLLKSIDLSSNSLTGEVPKEIGYLLGLISLNLSRNNFHGEIPYEIGNLNLLEFLDLSRNNLSGSIPSTLFNIDRLGVLDLSNNNLSGRIPWGRQLQTFDGSSFEGNVDLCGEQLNKSCPGDKTQEPKEPATGGEEDNSIFYGGFYMNLGVGFFVGFWGLLGSILIWQPWRISYMRFLNRLTDYILVMVELNINKYHRQLKG</sequence>
<proteinExistence type="inferred from homology"/>
<dbReference type="OMA" id="VTRRCKE"/>
<evidence type="ECO:0000256" key="11">
    <source>
        <dbReference type="ARBA" id="ARBA00023180"/>
    </source>
</evidence>
<evidence type="ECO:0000259" key="13">
    <source>
        <dbReference type="Pfam" id="PF08263"/>
    </source>
</evidence>
<comment type="similarity">
    <text evidence="2">Belongs to the RLP family.</text>
</comment>
<keyword evidence="11" id="KW-0325">Glycoprotein</keyword>
<evidence type="ECO:0000256" key="6">
    <source>
        <dbReference type="ARBA" id="ARBA00022729"/>
    </source>
</evidence>
<dbReference type="InterPro" id="IPR032675">
    <property type="entry name" value="LRR_dom_sf"/>
</dbReference>
<keyword evidence="10" id="KW-0675">Receptor</keyword>
<dbReference type="AlphaFoldDB" id="A0A0L9VJS4"/>
<evidence type="ECO:0000256" key="5">
    <source>
        <dbReference type="ARBA" id="ARBA00022692"/>
    </source>
</evidence>
<evidence type="ECO:0000256" key="7">
    <source>
        <dbReference type="ARBA" id="ARBA00022737"/>
    </source>
</evidence>
<keyword evidence="8 12" id="KW-1133">Transmembrane helix</keyword>
<dbReference type="Pfam" id="PF00560">
    <property type="entry name" value="LRR_1"/>
    <property type="match status" value="9"/>
</dbReference>
<dbReference type="FunFam" id="3.80.10.10:FF:000041">
    <property type="entry name" value="LRR receptor-like serine/threonine-protein kinase ERECTA"/>
    <property type="match status" value="1"/>
</dbReference>
<dbReference type="SUPFAM" id="SSF52058">
    <property type="entry name" value="L domain-like"/>
    <property type="match status" value="1"/>
</dbReference>
<dbReference type="EMBL" id="CM003380">
    <property type="protein sequence ID" value="KOM55305.1"/>
    <property type="molecule type" value="Genomic_DNA"/>
</dbReference>
<evidence type="ECO:0000313" key="16">
    <source>
        <dbReference type="Proteomes" id="UP000053144"/>
    </source>
</evidence>
<keyword evidence="3" id="KW-1003">Cell membrane</keyword>
<feature type="domain" description="Disease resistance R13L4/SHOC-2-like LRR" evidence="14">
    <location>
        <begin position="196"/>
        <end position="423"/>
    </location>
</feature>
<evidence type="ECO:0000256" key="4">
    <source>
        <dbReference type="ARBA" id="ARBA00022614"/>
    </source>
</evidence>
<dbReference type="Gene3D" id="3.80.10.10">
    <property type="entry name" value="Ribonuclease Inhibitor"/>
    <property type="match status" value="5"/>
</dbReference>
<feature type="transmembrane region" description="Helical" evidence="12">
    <location>
        <begin position="7"/>
        <end position="29"/>
    </location>
</feature>
<organism evidence="15 16">
    <name type="scientific">Phaseolus angularis</name>
    <name type="common">Azuki bean</name>
    <name type="synonym">Vigna angularis</name>
    <dbReference type="NCBI Taxonomy" id="3914"/>
    <lineage>
        <taxon>Eukaryota</taxon>
        <taxon>Viridiplantae</taxon>
        <taxon>Streptophyta</taxon>
        <taxon>Embryophyta</taxon>
        <taxon>Tracheophyta</taxon>
        <taxon>Spermatophyta</taxon>
        <taxon>Magnoliopsida</taxon>
        <taxon>eudicotyledons</taxon>
        <taxon>Gunneridae</taxon>
        <taxon>Pentapetalae</taxon>
        <taxon>rosids</taxon>
        <taxon>fabids</taxon>
        <taxon>Fabales</taxon>
        <taxon>Fabaceae</taxon>
        <taxon>Papilionoideae</taxon>
        <taxon>50 kb inversion clade</taxon>
        <taxon>NPAAA clade</taxon>
        <taxon>indigoferoid/millettioid clade</taxon>
        <taxon>Phaseoleae</taxon>
        <taxon>Vigna</taxon>
    </lineage>
</organism>
<evidence type="ECO:0000256" key="9">
    <source>
        <dbReference type="ARBA" id="ARBA00023136"/>
    </source>
</evidence>
<dbReference type="PROSITE" id="PS51450">
    <property type="entry name" value="LRR"/>
    <property type="match status" value="2"/>
</dbReference>
<protein>
    <submittedName>
        <fullName evidence="15">Uncharacterized protein</fullName>
    </submittedName>
</protein>
<evidence type="ECO:0000256" key="8">
    <source>
        <dbReference type="ARBA" id="ARBA00022989"/>
    </source>
</evidence>
<feature type="transmembrane region" description="Helical" evidence="12">
    <location>
        <begin position="1081"/>
        <end position="1103"/>
    </location>
</feature>
<evidence type="ECO:0000313" key="15">
    <source>
        <dbReference type="EMBL" id="KOM55305.1"/>
    </source>
</evidence>
<dbReference type="InterPro" id="IPR001611">
    <property type="entry name" value="Leu-rich_rpt"/>
</dbReference>